<protein>
    <submittedName>
        <fullName evidence="1">Uncharacterized protein</fullName>
    </submittedName>
</protein>
<keyword evidence="2" id="KW-1185">Reference proteome</keyword>
<dbReference type="AlphaFoldDB" id="A0A319CE16"/>
<evidence type="ECO:0000313" key="1">
    <source>
        <dbReference type="EMBL" id="PYH83444.1"/>
    </source>
</evidence>
<dbReference type="RefSeq" id="XP_025493644.1">
    <property type="nucleotide sequence ID" value="XM_025639764.1"/>
</dbReference>
<accession>A0A319CE16</accession>
<reference evidence="1 2" key="1">
    <citation type="submission" date="2016-12" db="EMBL/GenBank/DDBJ databases">
        <title>The genomes of Aspergillus section Nigri reveals drivers in fungal speciation.</title>
        <authorList>
            <consortium name="DOE Joint Genome Institute"/>
            <person name="Vesth T.C."/>
            <person name="Nybo J."/>
            <person name="Theobald S."/>
            <person name="Brandl J."/>
            <person name="Frisvad J.C."/>
            <person name="Nielsen K.F."/>
            <person name="Lyhne E.K."/>
            <person name="Kogle M.E."/>
            <person name="Kuo A."/>
            <person name="Riley R."/>
            <person name="Clum A."/>
            <person name="Nolan M."/>
            <person name="Lipzen A."/>
            <person name="Salamov A."/>
            <person name="Henrissat B."/>
            <person name="Wiebenga A."/>
            <person name="De Vries R.P."/>
            <person name="Grigoriev I.V."/>
            <person name="Mortensen U.H."/>
            <person name="Andersen M.R."/>
            <person name="Baker S.E."/>
        </authorList>
    </citation>
    <scope>NUCLEOTIDE SEQUENCE [LARGE SCALE GENOMIC DNA]</scope>
    <source>
        <strain evidence="1 2">CBS 121591</strain>
    </source>
</reference>
<gene>
    <name evidence="1" type="ORF">BO82DRAFT_41043</name>
</gene>
<organism evidence="1 2">
    <name type="scientific">Aspergillus uvarum CBS 121591</name>
    <dbReference type="NCBI Taxonomy" id="1448315"/>
    <lineage>
        <taxon>Eukaryota</taxon>
        <taxon>Fungi</taxon>
        <taxon>Dikarya</taxon>
        <taxon>Ascomycota</taxon>
        <taxon>Pezizomycotina</taxon>
        <taxon>Eurotiomycetes</taxon>
        <taxon>Eurotiomycetidae</taxon>
        <taxon>Eurotiales</taxon>
        <taxon>Aspergillaceae</taxon>
        <taxon>Aspergillus</taxon>
        <taxon>Aspergillus subgen. Circumdati</taxon>
    </lineage>
</organism>
<sequence>MSQNFQCMNSHIPGLMKTTRIYHLKNVHHINGKKSVLKDEGGLNGRCDMTSAKRIIVSRPSSRPVECWLGGNSIMIMTPESILRSGVRSMAEHSRIILSRSTPPLKRLPPSWQFCLKGNLSKDASMEGKETFLKVVAGYLVCVSRDCTAYRERHFIGWRD</sequence>
<dbReference type="GeneID" id="37142506"/>
<evidence type="ECO:0000313" key="2">
    <source>
        <dbReference type="Proteomes" id="UP000248340"/>
    </source>
</evidence>
<dbReference type="VEuPathDB" id="FungiDB:BO82DRAFT_41043"/>
<proteinExistence type="predicted"/>
<name>A0A319CE16_9EURO</name>
<dbReference type="EMBL" id="KZ821689">
    <property type="protein sequence ID" value="PYH83444.1"/>
    <property type="molecule type" value="Genomic_DNA"/>
</dbReference>
<dbReference type="Proteomes" id="UP000248340">
    <property type="component" value="Unassembled WGS sequence"/>
</dbReference>